<keyword evidence="4" id="KW-1185">Reference proteome</keyword>
<proteinExistence type="predicted"/>
<feature type="region of interest" description="Disordered" evidence="1">
    <location>
        <begin position="167"/>
        <end position="243"/>
    </location>
</feature>
<evidence type="ECO:0000256" key="1">
    <source>
        <dbReference type="SAM" id="MobiDB-lite"/>
    </source>
</evidence>
<sequence>MMLMKLFFIFFVLFSDLVSSLSERNKDYNTNILDELALEGEKAPVIRNADDDDEPFKKLLSELNNDIGEISESSKRNAGRSSGVQPKGPVLTTRSTTITNSSIKPISTQRPIPVSTGAKPNLQTPTPLPNVNKNKTQEKIVEAKQQKPSGNNHHMNKVKMADKANGKMKLPQKPPLRTPNQNPSRTVANTHPKKSGNQNKLPTNQTGKNANNNSSPTKSANSKTQENQISKGNGRKPIDKHKKLRLEKKMVVGEIRGLLAYLKQMKDHLSRPINNNNAVKGENKNGN</sequence>
<feature type="chain" id="PRO_5036495824" evidence="2">
    <location>
        <begin position="21"/>
        <end position="287"/>
    </location>
</feature>
<accession>A0A8W8JYY7</accession>
<feature type="region of interest" description="Disordered" evidence="1">
    <location>
        <begin position="70"/>
        <end position="133"/>
    </location>
</feature>
<feature type="compositionally biased region" description="Polar residues" evidence="1">
    <location>
        <begin position="121"/>
        <end position="133"/>
    </location>
</feature>
<dbReference type="Proteomes" id="UP000005408">
    <property type="component" value="Unassembled WGS sequence"/>
</dbReference>
<evidence type="ECO:0000313" key="3">
    <source>
        <dbReference type="EnsemblMetazoa" id="G21671.1:cds"/>
    </source>
</evidence>
<keyword evidence="2" id="KW-0732">Signal</keyword>
<evidence type="ECO:0000313" key="4">
    <source>
        <dbReference type="Proteomes" id="UP000005408"/>
    </source>
</evidence>
<organism evidence="3 4">
    <name type="scientific">Magallana gigas</name>
    <name type="common">Pacific oyster</name>
    <name type="synonym">Crassostrea gigas</name>
    <dbReference type="NCBI Taxonomy" id="29159"/>
    <lineage>
        <taxon>Eukaryota</taxon>
        <taxon>Metazoa</taxon>
        <taxon>Spiralia</taxon>
        <taxon>Lophotrochozoa</taxon>
        <taxon>Mollusca</taxon>
        <taxon>Bivalvia</taxon>
        <taxon>Autobranchia</taxon>
        <taxon>Pteriomorphia</taxon>
        <taxon>Ostreida</taxon>
        <taxon>Ostreoidea</taxon>
        <taxon>Ostreidae</taxon>
        <taxon>Magallana</taxon>
    </lineage>
</organism>
<reference evidence="3" key="1">
    <citation type="submission" date="2022-08" db="UniProtKB">
        <authorList>
            <consortium name="EnsemblMetazoa"/>
        </authorList>
    </citation>
    <scope>IDENTIFICATION</scope>
    <source>
        <strain evidence="3">05x7-T-G4-1.051#20</strain>
    </source>
</reference>
<feature type="compositionally biased region" description="Polar residues" evidence="1">
    <location>
        <begin position="178"/>
        <end position="231"/>
    </location>
</feature>
<name>A0A8W8JYY7_MAGGI</name>
<protein>
    <submittedName>
        <fullName evidence="3">Uncharacterized protein</fullName>
    </submittedName>
</protein>
<feature type="signal peptide" evidence="2">
    <location>
        <begin position="1"/>
        <end position="20"/>
    </location>
</feature>
<feature type="compositionally biased region" description="Low complexity" evidence="1">
    <location>
        <begin position="92"/>
        <end position="103"/>
    </location>
</feature>
<dbReference type="EnsemblMetazoa" id="G21671.1">
    <property type="protein sequence ID" value="G21671.1:cds"/>
    <property type="gene ID" value="G21671"/>
</dbReference>
<evidence type="ECO:0000256" key="2">
    <source>
        <dbReference type="SAM" id="SignalP"/>
    </source>
</evidence>
<dbReference type="AlphaFoldDB" id="A0A8W8JYY7"/>